<keyword evidence="2" id="KW-1185">Reference proteome</keyword>
<proteinExistence type="predicted"/>
<dbReference type="Proteomes" id="UP000266673">
    <property type="component" value="Unassembled WGS sequence"/>
</dbReference>
<name>A0A397TZU2_9GLOM</name>
<comment type="caution">
    <text evidence="1">The sequence shown here is derived from an EMBL/GenBank/DDBJ whole genome shotgun (WGS) entry which is preliminary data.</text>
</comment>
<evidence type="ECO:0000313" key="2">
    <source>
        <dbReference type="Proteomes" id="UP000266673"/>
    </source>
</evidence>
<evidence type="ECO:0000313" key="1">
    <source>
        <dbReference type="EMBL" id="RIB00336.1"/>
    </source>
</evidence>
<dbReference type="AlphaFoldDB" id="A0A397TZU2"/>
<dbReference type="EMBL" id="QKWP01004462">
    <property type="protein sequence ID" value="RIB00336.1"/>
    <property type="molecule type" value="Genomic_DNA"/>
</dbReference>
<reference evidence="1 2" key="1">
    <citation type="submission" date="2018-06" db="EMBL/GenBank/DDBJ databases">
        <title>Comparative genomics reveals the genomic features of Rhizophagus irregularis, R. cerebriforme, R. diaphanum and Gigaspora rosea, and their symbiotic lifestyle signature.</title>
        <authorList>
            <person name="Morin E."/>
            <person name="San Clemente H."/>
            <person name="Chen E.C.H."/>
            <person name="De La Providencia I."/>
            <person name="Hainaut M."/>
            <person name="Kuo A."/>
            <person name="Kohler A."/>
            <person name="Murat C."/>
            <person name="Tang N."/>
            <person name="Roy S."/>
            <person name="Loubradou J."/>
            <person name="Henrissat B."/>
            <person name="Grigoriev I.V."/>
            <person name="Corradi N."/>
            <person name="Roux C."/>
            <person name="Martin F.M."/>
        </authorList>
    </citation>
    <scope>NUCLEOTIDE SEQUENCE [LARGE SCALE GENOMIC DNA]</scope>
    <source>
        <strain evidence="1 2">DAOM 194757</strain>
    </source>
</reference>
<organism evidence="1 2">
    <name type="scientific">Gigaspora rosea</name>
    <dbReference type="NCBI Taxonomy" id="44941"/>
    <lineage>
        <taxon>Eukaryota</taxon>
        <taxon>Fungi</taxon>
        <taxon>Fungi incertae sedis</taxon>
        <taxon>Mucoromycota</taxon>
        <taxon>Glomeromycotina</taxon>
        <taxon>Glomeromycetes</taxon>
        <taxon>Diversisporales</taxon>
        <taxon>Gigasporaceae</taxon>
        <taxon>Gigaspora</taxon>
    </lineage>
</organism>
<sequence>MVSIYLCYLCLPNLRYLYQSQSSLVKHEKTKHQNNKVILHIYTLIAPSSYNIEQFRNEFIIQVKKRLQFGQSVVKRKTIQLEPFSEGLFITLFRHISTFYFIASQKKYIVSFSGSAGYKELGSLLNDNKWSSKEDGLGMVAYVLMENKIGTYQVDFIWKEHVYKKHHYPLFCGLMTCSFKIDVQDFISE</sequence>
<gene>
    <name evidence="1" type="ORF">C2G38_2234680</name>
</gene>
<accession>A0A397TZU2</accession>
<dbReference type="OrthoDB" id="2372678at2759"/>
<protein>
    <submittedName>
        <fullName evidence="1">Uncharacterized protein</fullName>
    </submittedName>
</protein>